<reference evidence="2" key="1">
    <citation type="journal article" date="2022" name="bioRxiv">
        <title>Sequencing and chromosome-scale assembly of the giantPleurodeles waltlgenome.</title>
        <authorList>
            <person name="Brown T."/>
            <person name="Elewa A."/>
            <person name="Iarovenko S."/>
            <person name="Subramanian E."/>
            <person name="Araus A.J."/>
            <person name="Petzold A."/>
            <person name="Susuki M."/>
            <person name="Suzuki K.-i.T."/>
            <person name="Hayashi T."/>
            <person name="Toyoda A."/>
            <person name="Oliveira C."/>
            <person name="Osipova E."/>
            <person name="Leigh N.D."/>
            <person name="Simon A."/>
            <person name="Yun M.H."/>
        </authorList>
    </citation>
    <scope>NUCLEOTIDE SEQUENCE</scope>
    <source>
        <strain evidence="2">20211129_DDA</strain>
        <tissue evidence="2">Liver</tissue>
    </source>
</reference>
<evidence type="ECO:0000313" key="3">
    <source>
        <dbReference type="Proteomes" id="UP001066276"/>
    </source>
</evidence>
<evidence type="ECO:0000313" key="2">
    <source>
        <dbReference type="EMBL" id="KAJ1108507.1"/>
    </source>
</evidence>
<gene>
    <name evidence="2" type="ORF">NDU88_005883</name>
</gene>
<accession>A0AAV7MY04</accession>
<name>A0AAV7MY04_PLEWA</name>
<feature type="region of interest" description="Disordered" evidence="1">
    <location>
        <begin position="62"/>
        <end position="93"/>
    </location>
</feature>
<evidence type="ECO:0000256" key="1">
    <source>
        <dbReference type="SAM" id="MobiDB-lite"/>
    </source>
</evidence>
<proteinExistence type="predicted"/>
<organism evidence="2 3">
    <name type="scientific">Pleurodeles waltl</name>
    <name type="common">Iberian ribbed newt</name>
    <dbReference type="NCBI Taxonomy" id="8319"/>
    <lineage>
        <taxon>Eukaryota</taxon>
        <taxon>Metazoa</taxon>
        <taxon>Chordata</taxon>
        <taxon>Craniata</taxon>
        <taxon>Vertebrata</taxon>
        <taxon>Euteleostomi</taxon>
        <taxon>Amphibia</taxon>
        <taxon>Batrachia</taxon>
        <taxon>Caudata</taxon>
        <taxon>Salamandroidea</taxon>
        <taxon>Salamandridae</taxon>
        <taxon>Pleurodelinae</taxon>
        <taxon>Pleurodeles</taxon>
    </lineage>
</organism>
<comment type="caution">
    <text evidence="2">The sequence shown here is derived from an EMBL/GenBank/DDBJ whole genome shotgun (WGS) entry which is preliminary data.</text>
</comment>
<sequence length="93" mass="10017">MGAGTEELLALITWTFMEALFAKLLKGIMALWEDVAADTKKVRKDETDLSNQVGMLKTCGNARQEELESHRGGAGGALRAESRPATPHGVFGD</sequence>
<dbReference type="EMBL" id="JANPWB010000013">
    <property type="protein sequence ID" value="KAJ1108507.1"/>
    <property type="molecule type" value="Genomic_DNA"/>
</dbReference>
<dbReference type="Proteomes" id="UP001066276">
    <property type="component" value="Chromosome 9"/>
</dbReference>
<dbReference type="AlphaFoldDB" id="A0AAV7MY04"/>
<keyword evidence="3" id="KW-1185">Reference proteome</keyword>
<protein>
    <submittedName>
        <fullName evidence="2">Uncharacterized protein</fullName>
    </submittedName>
</protein>